<dbReference type="AlphaFoldDB" id="A0AAD7HQG7"/>
<reference evidence="1" key="1">
    <citation type="submission" date="2023-03" db="EMBL/GenBank/DDBJ databases">
        <title>Massive genome expansion in bonnet fungi (Mycena s.s.) driven by repeated elements and novel gene families across ecological guilds.</title>
        <authorList>
            <consortium name="Lawrence Berkeley National Laboratory"/>
            <person name="Harder C.B."/>
            <person name="Miyauchi S."/>
            <person name="Viragh M."/>
            <person name="Kuo A."/>
            <person name="Thoen E."/>
            <person name="Andreopoulos B."/>
            <person name="Lu D."/>
            <person name="Skrede I."/>
            <person name="Drula E."/>
            <person name="Henrissat B."/>
            <person name="Morin E."/>
            <person name="Kohler A."/>
            <person name="Barry K."/>
            <person name="LaButti K."/>
            <person name="Morin E."/>
            <person name="Salamov A."/>
            <person name="Lipzen A."/>
            <person name="Mereny Z."/>
            <person name="Hegedus B."/>
            <person name="Baldrian P."/>
            <person name="Stursova M."/>
            <person name="Weitz H."/>
            <person name="Taylor A."/>
            <person name="Grigoriev I.V."/>
            <person name="Nagy L.G."/>
            <person name="Martin F."/>
            <person name="Kauserud H."/>
        </authorList>
    </citation>
    <scope>NUCLEOTIDE SEQUENCE</scope>
    <source>
        <strain evidence="1">CBHHK182m</strain>
    </source>
</reference>
<comment type="caution">
    <text evidence="1">The sequence shown here is derived from an EMBL/GenBank/DDBJ whole genome shotgun (WGS) entry which is preliminary data.</text>
</comment>
<accession>A0AAD7HQG7</accession>
<dbReference type="Proteomes" id="UP001215598">
    <property type="component" value="Unassembled WGS sequence"/>
</dbReference>
<keyword evidence="2" id="KW-1185">Reference proteome</keyword>
<sequence length="208" mass="22629">MAFARATSDSSPIELPLFLYSEDQQEQAGAPEYGTLYHATRARHLESFDDLGVRPLLFRRANYLSPGPSFNLSDTVEQAVAHVLHGRPQPCIGGRPPDPIAVLAFKVQTALITNGPRTQYVGMVEPGTRIHKGDADWISENYDWAGKAAVDVQTDWVISPFVTPGAAGEYIAADSWTCSERLPVHVAAVSRASWAILANSLVAIFLIP</sequence>
<evidence type="ECO:0000313" key="1">
    <source>
        <dbReference type="EMBL" id="KAJ7725933.1"/>
    </source>
</evidence>
<gene>
    <name evidence="1" type="ORF">B0H16DRAFT_1894930</name>
</gene>
<protein>
    <submittedName>
        <fullName evidence="1">Uncharacterized protein</fullName>
    </submittedName>
</protein>
<proteinExistence type="predicted"/>
<evidence type="ECO:0000313" key="2">
    <source>
        <dbReference type="Proteomes" id="UP001215598"/>
    </source>
</evidence>
<name>A0AAD7HQG7_9AGAR</name>
<organism evidence="1 2">
    <name type="scientific">Mycena metata</name>
    <dbReference type="NCBI Taxonomy" id="1033252"/>
    <lineage>
        <taxon>Eukaryota</taxon>
        <taxon>Fungi</taxon>
        <taxon>Dikarya</taxon>
        <taxon>Basidiomycota</taxon>
        <taxon>Agaricomycotina</taxon>
        <taxon>Agaricomycetes</taxon>
        <taxon>Agaricomycetidae</taxon>
        <taxon>Agaricales</taxon>
        <taxon>Marasmiineae</taxon>
        <taxon>Mycenaceae</taxon>
        <taxon>Mycena</taxon>
    </lineage>
</organism>
<dbReference type="EMBL" id="JARKIB010000190">
    <property type="protein sequence ID" value="KAJ7725933.1"/>
    <property type="molecule type" value="Genomic_DNA"/>
</dbReference>